<name>A0A9X1U6N5_9CORY</name>
<accession>A0A9X1U6N5</accession>
<dbReference type="PROSITE" id="PS50983">
    <property type="entry name" value="FE_B12_PBP"/>
    <property type="match status" value="1"/>
</dbReference>
<dbReference type="EMBL" id="JAKGSI010000001">
    <property type="protein sequence ID" value="MCF4005872.1"/>
    <property type="molecule type" value="Genomic_DNA"/>
</dbReference>
<dbReference type="Gene3D" id="3.40.50.1980">
    <property type="entry name" value="Nitrogenase molybdenum iron protein domain"/>
    <property type="match status" value="2"/>
</dbReference>
<dbReference type="Pfam" id="PF01497">
    <property type="entry name" value="Peripla_BP_2"/>
    <property type="match status" value="1"/>
</dbReference>
<gene>
    <name evidence="3" type="ORF">L1O03_01615</name>
</gene>
<comment type="similarity">
    <text evidence="1">Belongs to the bacterial solute-binding protein 8 family.</text>
</comment>
<dbReference type="PANTHER" id="PTHR30535:SF34">
    <property type="entry name" value="MOLYBDATE-BINDING PROTEIN MOLA"/>
    <property type="match status" value="1"/>
</dbReference>
<keyword evidence="4" id="KW-1185">Reference proteome</keyword>
<dbReference type="PANTHER" id="PTHR30535">
    <property type="entry name" value="VITAMIN B12-BINDING PROTEIN"/>
    <property type="match status" value="1"/>
</dbReference>
<organism evidence="3 4">
    <name type="scientific">Corynebacterium uropygiale</name>
    <dbReference type="NCBI Taxonomy" id="1775911"/>
    <lineage>
        <taxon>Bacteria</taxon>
        <taxon>Bacillati</taxon>
        <taxon>Actinomycetota</taxon>
        <taxon>Actinomycetes</taxon>
        <taxon>Mycobacteriales</taxon>
        <taxon>Corynebacteriaceae</taxon>
        <taxon>Corynebacterium</taxon>
    </lineage>
</organism>
<feature type="domain" description="Fe/B12 periplasmic-binding" evidence="2">
    <location>
        <begin position="72"/>
        <end position="377"/>
    </location>
</feature>
<evidence type="ECO:0000256" key="1">
    <source>
        <dbReference type="ARBA" id="ARBA00008814"/>
    </source>
</evidence>
<dbReference type="InterPro" id="IPR002491">
    <property type="entry name" value="ABC_transptr_periplasmic_BD"/>
</dbReference>
<dbReference type="InterPro" id="IPR050902">
    <property type="entry name" value="ABC_Transporter_SBP"/>
</dbReference>
<sequence>MLSLLHPSSRARGARAGRAALALSVAGLLGLSACSSPESSSPSESSAAPSGDALTITDVLGREVSFEHQPERIILGESRSLFATSALDREHPLDKVVGMGTDLQDNVPDYYSKLVEAVPSVKDIPEIGSFQKGDVALENLINLDADVLVLSQDQYDAAKTTGTTDKLDSLGLRYIVTDFRAHPLENTTRSMEIFGKLFDKEEAAQDFNQDWSRVVDMVRERGAKATSKPRTFVWRAAGLSDCCGTWNNSNISELVNVAGGENVGDSVLDGESVTLTPEKVIDLDPDVIIATGGDWATKKDKDGNPATFASAGYGISMADAEKSLQHLPSVQPAFDLLRAPKEGNLYAIWHQFYNSPFNYLALLQIAQWLHPEDYTDVDVAKEWKDAHEKYAPFSGEGAFFVSTPRGAEK</sequence>
<evidence type="ECO:0000259" key="2">
    <source>
        <dbReference type="PROSITE" id="PS50983"/>
    </source>
</evidence>
<dbReference type="SUPFAM" id="SSF53807">
    <property type="entry name" value="Helical backbone' metal receptor"/>
    <property type="match status" value="1"/>
</dbReference>
<comment type="caution">
    <text evidence="3">The sequence shown here is derived from an EMBL/GenBank/DDBJ whole genome shotgun (WGS) entry which is preliminary data.</text>
</comment>
<dbReference type="Proteomes" id="UP001139336">
    <property type="component" value="Unassembled WGS sequence"/>
</dbReference>
<evidence type="ECO:0000313" key="3">
    <source>
        <dbReference type="EMBL" id="MCF4005872.1"/>
    </source>
</evidence>
<protein>
    <submittedName>
        <fullName evidence="3">ABC transporter substrate-binding protein</fullName>
    </submittedName>
</protein>
<proteinExistence type="inferred from homology"/>
<dbReference type="RefSeq" id="WP_236117663.1">
    <property type="nucleotide sequence ID" value="NZ_JAKGSI010000001.1"/>
</dbReference>
<dbReference type="AlphaFoldDB" id="A0A9X1U6N5"/>
<evidence type="ECO:0000313" key="4">
    <source>
        <dbReference type="Proteomes" id="UP001139336"/>
    </source>
</evidence>
<reference evidence="3" key="1">
    <citation type="submission" date="2022-01" db="EMBL/GenBank/DDBJ databases">
        <title>Corynebacterium sp. nov isolated from isolated from the feces of the greater white-fronted geese (Anser albifrons) at Poyang Lake, PR China.</title>
        <authorList>
            <person name="Liu Q."/>
        </authorList>
    </citation>
    <scope>NUCLEOTIDE SEQUENCE</scope>
    <source>
        <strain evidence="3">JCM 32435</strain>
    </source>
</reference>